<dbReference type="SUPFAM" id="SSF52540">
    <property type="entry name" value="P-loop containing nucleoside triphosphate hydrolases"/>
    <property type="match status" value="1"/>
</dbReference>
<dbReference type="SMART" id="SM00320">
    <property type="entry name" value="WD40"/>
    <property type="match status" value="1"/>
</dbReference>
<dbReference type="Pfam" id="PF24883">
    <property type="entry name" value="NPHP3_N"/>
    <property type="match status" value="1"/>
</dbReference>
<evidence type="ECO:0000256" key="2">
    <source>
        <dbReference type="ARBA" id="ARBA00022737"/>
    </source>
</evidence>
<dbReference type="EMBL" id="SFCI01002639">
    <property type="protein sequence ID" value="TFY73678.1"/>
    <property type="molecule type" value="Genomic_DNA"/>
</dbReference>
<keyword evidence="2" id="KW-0677">Repeat</keyword>
<dbReference type="PANTHER" id="PTHR10039">
    <property type="entry name" value="AMELOGENIN"/>
    <property type="match status" value="1"/>
</dbReference>
<dbReference type="PROSITE" id="PS50082">
    <property type="entry name" value="WD_REPEATS_2"/>
    <property type="match status" value="1"/>
</dbReference>
<reference evidence="5 6" key="1">
    <citation type="submission" date="2019-02" db="EMBL/GenBank/DDBJ databases">
        <title>Genome sequencing of the rare red list fungi Hericium alpestre (H. flagellum).</title>
        <authorList>
            <person name="Buettner E."/>
            <person name="Kellner H."/>
        </authorList>
    </citation>
    <scope>NUCLEOTIDE SEQUENCE [LARGE SCALE GENOMIC DNA]</scope>
    <source>
        <strain evidence="5 6">DSM 108284</strain>
    </source>
</reference>
<dbReference type="InterPro" id="IPR056884">
    <property type="entry name" value="NPHP3-like_N"/>
</dbReference>
<dbReference type="OrthoDB" id="2804352at2759"/>
<dbReference type="Proteomes" id="UP000298061">
    <property type="component" value="Unassembled WGS sequence"/>
</dbReference>
<evidence type="ECO:0000256" key="1">
    <source>
        <dbReference type="ARBA" id="ARBA00022574"/>
    </source>
</evidence>
<evidence type="ECO:0000256" key="3">
    <source>
        <dbReference type="PROSITE-ProRule" id="PRU00221"/>
    </source>
</evidence>
<name>A0A4Y9ZJ36_9AGAM</name>
<protein>
    <recommendedName>
        <fullName evidence="4">Nephrocystin 3-like N-terminal domain-containing protein</fullName>
    </recommendedName>
</protein>
<gene>
    <name evidence="5" type="ORF">EWM64_g10334</name>
</gene>
<dbReference type="PROSITE" id="PS50294">
    <property type="entry name" value="WD_REPEATS_REGION"/>
    <property type="match status" value="1"/>
</dbReference>
<dbReference type="STRING" id="135208.A0A4Y9ZJ36"/>
<dbReference type="InterPro" id="IPR019775">
    <property type="entry name" value="WD40_repeat_CS"/>
</dbReference>
<evidence type="ECO:0000313" key="5">
    <source>
        <dbReference type="EMBL" id="TFY73678.1"/>
    </source>
</evidence>
<dbReference type="SUPFAM" id="SSF50978">
    <property type="entry name" value="WD40 repeat-like"/>
    <property type="match status" value="1"/>
</dbReference>
<organism evidence="5 6">
    <name type="scientific">Hericium alpestre</name>
    <dbReference type="NCBI Taxonomy" id="135208"/>
    <lineage>
        <taxon>Eukaryota</taxon>
        <taxon>Fungi</taxon>
        <taxon>Dikarya</taxon>
        <taxon>Basidiomycota</taxon>
        <taxon>Agaricomycotina</taxon>
        <taxon>Agaricomycetes</taxon>
        <taxon>Russulales</taxon>
        <taxon>Hericiaceae</taxon>
        <taxon>Hericium</taxon>
    </lineage>
</organism>
<feature type="domain" description="Nephrocystin 3-like N-terminal" evidence="4">
    <location>
        <begin position="185"/>
        <end position="338"/>
    </location>
</feature>
<feature type="unsure residue" description="D or N" evidence="5">
    <location>
        <position position="604"/>
    </location>
</feature>
<dbReference type="PANTHER" id="PTHR10039:SF17">
    <property type="entry name" value="FUNGAL STAND N-TERMINAL GOODBYE DOMAIN-CONTAINING PROTEIN-RELATED"/>
    <property type="match status" value="1"/>
</dbReference>
<keyword evidence="6" id="KW-1185">Reference proteome</keyword>
<dbReference type="InterPro" id="IPR015943">
    <property type="entry name" value="WD40/YVTN_repeat-like_dom_sf"/>
</dbReference>
<dbReference type="InterPro" id="IPR036322">
    <property type="entry name" value="WD40_repeat_dom_sf"/>
</dbReference>
<dbReference type="InterPro" id="IPR001680">
    <property type="entry name" value="WD40_rpt"/>
</dbReference>
<evidence type="ECO:0000259" key="4">
    <source>
        <dbReference type="Pfam" id="PF24883"/>
    </source>
</evidence>
<proteinExistence type="predicted"/>
<dbReference type="AlphaFoldDB" id="A0A4Y9ZJ36"/>
<keyword evidence="1 3" id="KW-0853">WD repeat</keyword>
<dbReference type="InterPro" id="IPR027417">
    <property type="entry name" value="P-loop_NTPase"/>
</dbReference>
<dbReference type="Pfam" id="PF00400">
    <property type="entry name" value="WD40"/>
    <property type="match status" value="1"/>
</dbReference>
<dbReference type="Gene3D" id="2.130.10.10">
    <property type="entry name" value="YVTN repeat-like/Quinoprotein amine dehydrogenase"/>
    <property type="match status" value="1"/>
</dbReference>
<sequence length="743" mass="83767">MITSPVLKPYKRGLTIFAGPYSDIARLGVGTDLTDPQRDVDAISKDIVNLRSQNRITRVFTTKATSEKIQEHLRALTWSIHKFIVGGTIEIEMAVDELHAAVQDGFGHMDTRFDGLGQQVQNLERRAELGDDYVRIPRYARSARFDSNSNRIVCEENTRLETMATVYHWIKPGDSRLADLPTDLVQQPTERRVLWLDGPAGTGKSTIAQTTAEWCEAVGYLGASFFCARDSNECSNVQLLFPTIAYQLGLYSVDFRDRVADVLRADPDIQNTSASRQLQKLIAEPLRAVNSSGAFPACAVIIDALDECKDDQAMSVILKALAHYVGDLDPLKIFITSRPLQHITGGFGMTELKDNTQHLAMNNISPGIVTRDITQYLQKQLAAVAHRYDIRSSWPSDDEMAALVHQANRLFIFAATAVKFVQDLRYSDPEAQLKALLRSRLPTSTTSPYRFLDALYTEVLHTAFPEIDRALKARLKMVLGSIVLVRDRLSPLSLEALLGLERDTVWKTLRQLHSLVIVSENDNDPIRLIHPSFHDFLTDRSRCVDPNFVVHPKIQHSILAQHCLRTLQDLQRDICEIGDLSKLNDESACKHWAFHLGNAEISEDIHELLKVFVAKHLLHWLEALSLLNDVGAAIEGIPIARKALQIYFGIIPFCPVNIRFRKQYEHELYNVATLLSGSQRTWSPCIRVMEGHSDEVWAVAFSPNGEQIVSCSDDRTIRLWDVKTVGYRNGVVALWDMKHQRDC</sequence>
<comment type="caution">
    <text evidence="5">The sequence shown here is derived from an EMBL/GenBank/DDBJ whole genome shotgun (WGS) entry which is preliminary data.</text>
</comment>
<accession>A0A4Y9ZJ36</accession>
<feature type="repeat" description="WD" evidence="3">
    <location>
        <begin position="689"/>
        <end position="724"/>
    </location>
</feature>
<evidence type="ECO:0000313" key="6">
    <source>
        <dbReference type="Proteomes" id="UP000298061"/>
    </source>
</evidence>
<dbReference type="PROSITE" id="PS00678">
    <property type="entry name" value="WD_REPEATS_1"/>
    <property type="match status" value="1"/>
</dbReference>
<dbReference type="Gene3D" id="3.40.50.300">
    <property type="entry name" value="P-loop containing nucleotide triphosphate hydrolases"/>
    <property type="match status" value="1"/>
</dbReference>